<evidence type="ECO:0000313" key="3">
    <source>
        <dbReference type="Proteomes" id="UP000009071"/>
    </source>
</evidence>
<dbReference type="InterPro" id="IPR007694">
    <property type="entry name" value="DNA_helicase_DnaB-like_C"/>
</dbReference>
<sequence length="300" mass="34336">MNKSKTNIRDVLTNIYTELETRLRMDYVITGVPTDFFEIDFYTKGFQRKDLIILAGMPHSHKTSLALNISSNTAINHGNRVFYFSLDASPEMLVKKILFQLSNTSYSHFYLNMLGYGDLKQLYKFGEIINKAPINFFCDTKYTFKKIQTKCLSSKIVPKLIVIDSLQLLGDVTKDKTTIEKALISFKKLAEKLNTAIVLIYDDLEGARDRYTKNEYTIDTSMFIENNADVVFYIKNNAVVSVDEDDNTQQTFKEIILAKQKNGPCGSLRIGFNINSLLFYNTNEDLFDVSINNAERIVSC</sequence>
<dbReference type="EMBL" id="AP010904">
    <property type="protein sequence ID" value="BAH76756.1"/>
    <property type="molecule type" value="Genomic_DNA"/>
</dbReference>
<dbReference type="InterPro" id="IPR027417">
    <property type="entry name" value="P-loop_NTPase"/>
</dbReference>
<dbReference type="GO" id="GO:0006260">
    <property type="term" value="P:DNA replication"/>
    <property type="evidence" value="ECO:0007669"/>
    <property type="project" value="InterPro"/>
</dbReference>
<evidence type="ECO:0000259" key="1">
    <source>
        <dbReference type="PROSITE" id="PS51199"/>
    </source>
</evidence>
<dbReference type="GO" id="GO:0005524">
    <property type="term" value="F:ATP binding"/>
    <property type="evidence" value="ECO:0007669"/>
    <property type="project" value="InterPro"/>
</dbReference>
<dbReference type="STRING" id="573370.DMR_32650"/>
<dbReference type="eggNOG" id="COG0305">
    <property type="taxonomic scope" value="Bacteria"/>
</dbReference>
<name>C4XJK9_SOLM1</name>
<dbReference type="SUPFAM" id="SSF52540">
    <property type="entry name" value="P-loop containing nucleoside triphosphate hydrolases"/>
    <property type="match status" value="1"/>
</dbReference>
<dbReference type="AlphaFoldDB" id="C4XJK9"/>
<protein>
    <recommendedName>
        <fullName evidence="1">SF4 helicase domain-containing protein</fullName>
    </recommendedName>
</protein>
<dbReference type="KEGG" id="dma:DMR_32650"/>
<accession>C4XJK9</accession>
<dbReference type="Gene3D" id="3.40.50.300">
    <property type="entry name" value="P-loop containing nucleotide triphosphate hydrolases"/>
    <property type="match status" value="1"/>
</dbReference>
<feature type="domain" description="SF4 helicase" evidence="1">
    <location>
        <begin position="25"/>
        <end position="286"/>
    </location>
</feature>
<dbReference type="HOGENOM" id="CLU_005373_0_1_7"/>
<dbReference type="PANTHER" id="PTHR30153">
    <property type="entry name" value="REPLICATIVE DNA HELICASE DNAB"/>
    <property type="match status" value="1"/>
</dbReference>
<dbReference type="Pfam" id="PF03796">
    <property type="entry name" value="DnaB_C"/>
    <property type="match status" value="1"/>
</dbReference>
<gene>
    <name evidence="2" type="ordered locus">DMR_32650</name>
</gene>
<dbReference type="PANTHER" id="PTHR30153:SF2">
    <property type="entry name" value="REPLICATIVE DNA HELICASE"/>
    <property type="match status" value="1"/>
</dbReference>
<organism evidence="2 3">
    <name type="scientific">Solidesulfovibrio magneticus (strain ATCC 700980 / DSM 13731 / RS-1)</name>
    <name type="common">Desulfovibrio magneticus</name>
    <dbReference type="NCBI Taxonomy" id="573370"/>
    <lineage>
        <taxon>Bacteria</taxon>
        <taxon>Pseudomonadati</taxon>
        <taxon>Thermodesulfobacteriota</taxon>
        <taxon>Desulfovibrionia</taxon>
        <taxon>Desulfovibrionales</taxon>
        <taxon>Desulfovibrionaceae</taxon>
        <taxon>Solidesulfovibrio</taxon>
    </lineage>
</organism>
<dbReference type="OrthoDB" id="9783783at2"/>
<dbReference type="GO" id="GO:0005829">
    <property type="term" value="C:cytosol"/>
    <property type="evidence" value="ECO:0007669"/>
    <property type="project" value="TreeGrafter"/>
</dbReference>
<keyword evidence="3" id="KW-1185">Reference proteome</keyword>
<dbReference type="GO" id="GO:0003678">
    <property type="term" value="F:DNA helicase activity"/>
    <property type="evidence" value="ECO:0007669"/>
    <property type="project" value="InterPro"/>
</dbReference>
<reference evidence="2 3" key="1">
    <citation type="journal article" date="2009" name="Genome Res.">
        <title>Whole genome sequence of Desulfovibrio magneticus strain RS-1 revealed common gene clusters in magnetotactic bacteria.</title>
        <authorList>
            <person name="Nakazawa H."/>
            <person name="Arakaki A."/>
            <person name="Narita-Yamada S."/>
            <person name="Yashiro I."/>
            <person name="Jinno K."/>
            <person name="Aoki N."/>
            <person name="Tsuruyama A."/>
            <person name="Okamura Y."/>
            <person name="Tanikawa S."/>
            <person name="Fujita N."/>
            <person name="Takeyama H."/>
            <person name="Matsunaga T."/>
        </authorList>
    </citation>
    <scope>NUCLEOTIDE SEQUENCE [LARGE SCALE GENOMIC DNA]</scope>
    <source>
        <strain evidence="3">ATCC 700980 / DSM 13731 / RS-1</strain>
    </source>
</reference>
<dbReference type="PROSITE" id="PS51199">
    <property type="entry name" value="SF4_HELICASE"/>
    <property type="match status" value="1"/>
</dbReference>
<proteinExistence type="predicted"/>
<dbReference type="Proteomes" id="UP000009071">
    <property type="component" value="Chromosome"/>
</dbReference>
<evidence type="ECO:0000313" key="2">
    <source>
        <dbReference type="EMBL" id="BAH76756.1"/>
    </source>
</evidence>